<dbReference type="EMBL" id="PCSR01000082">
    <property type="protein sequence ID" value="PIP53003.1"/>
    <property type="molecule type" value="Genomic_DNA"/>
</dbReference>
<dbReference type="Gene3D" id="1.10.10.10">
    <property type="entry name" value="Winged helix-like DNA-binding domain superfamily/Winged helix DNA-binding domain"/>
    <property type="match status" value="1"/>
</dbReference>
<dbReference type="CDD" id="cd06171">
    <property type="entry name" value="Sigma70_r4"/>
    <property type="match status" value="1"/>
</dbReference>
<dbReference type="SUPFAM" id="SSF88659">
    <property type="entry name" value="Sigma3 and sigma4 domains of RNA polymerase sigma factors"/>
    <property type="match status" value="1"/>
</dbReference>
<organism evidence="2 3">
    <name type="scientific">Candidatus Beckwithbacteria bacterium CG23_combo_of_CG06-09_8_20_14_all_34_8</name>
    <dbReference type="NCBI Taxonomy" id="1974497"/>
    <lineage>
        <taxon>Bacteria</taxon>
        <taxon>Candidatus Beckwithiibacteriota</taxon>
    </lineage>
</organism>
<accession>A0A2H0B5Q0</accession>
<dbReference type="AlphaFoldDB" id="A0A2H0B5Q0"/>
<name>A0A2H0B5Q0_9BACT</name>
<protein>
    <recommendedName>
        <fullName evidence="1">RNA polymerase sigma factor 70 region 4 type 2 domain-containing protein</fullName>
    </recommendedName>
</protein>
<sequence length="75" mass="9158">MVEQLQVKDQNQILYKSLNMLESSEKQILILRYFEELPMAEIALIMNKNESTIRVRVHRLLKKLRQNLKIFRYEH</sequence>
<gene>
    <name evidence="2" type="ORF">COX08_03455</name>
</gene>
<comment type="caution">
    <text evidence="2">The sequence shown here is derived from an EMBL/GenBank/DDBJ whole genome shotgun (WGS) entry which is preliminary data.</text>
</comment>
<evidence type="ECO:0000313" key="2">
    <source>
        <dbReference type="EMBL" id="PIP53003.1"/>
    </source>
</evidence>
<dbReference type="InterPro" id="IPR013324">
    <property type="entry name" value="RNA_pol_sigma_r3/r4-like"/>
</dbReference>
<proteinExistence type="predicted"/>
<evidence type="ECO:0000313" key="3">
    <source>
        <dbReference type="Proteomes" id="UP000229459"/>
    </source>
</evidence>
<reference evidence="2 3" key="1">
    <citation type="submission" date="2017-09" db="EMBL/GenBank/DDBJ databases">
        <title>Depth-based differentiation of microbial function through sediment-hosted aquifers and enrichment of novel symbionts in the deep terrestrial subsurface.</title>
        <authorList>
            <person name="Probst A.J."/>
            <person name="Ladd B."/>
            <person name="Jarett J.K."/>
            <person name="Geller-Mcgrath D.E."/>
            <person name="Sieber C.M."/>
            <person name="Emerson J.B."/>
            <person name="Anantharaman K."/>
            <person name="Thomas B.C."/>
            <person name="Malmstrom R."/>
            <person name="Stieglmeier M."/>
            <person name="Klingl A."/>
            <person name="Woyke T."/>
            <person name="Ryan C.M."/>
            <person name="Banfield J.F."/>
        </authorList>
    </citation>
    <scope>NUCLEOTIDE SEQUENCE [LARGE SCALE GENOMIC DNA]</scope>
    <source>
        <strain evidence="2">CG23_combo_of_CG06-09_8_20_14_all_34_8</strain>
    </source>
</reference>
<dbReference type="Proteomes" id="UP000229459">
    <property type="component" value="Unassembled WGS sequence"/>
</dbReference>
<dbReference type="NCBIfam" id="TIGR02937">
    <property type="entry name" value="sigma70-ECF"/>
    <property type="match status" value="1"/>
</dbReference>
<dbReference type="Pfam" id="PF08281">
    <property type="entry name" value="Sigma70_r4_2"/>
    <property type="match status" value="1"/>
</dbReference>
<evidence type="ECO:0000259" key="1">
    <source>
        <dbReference type="Pfam" id="PF08281"/>
    </source>
</evidence>
<dbReference type="GO" id="GO:0016987">
    <property type="term" value="F:sigma factor activity"/>
    <property type="evidence" value="ECO:0007669"/>
    <property type="project" value="InterPro"/>
</dbReference>
<dbReference type="InterPro" id="IPR014284">
    <property type="entry name" value="RNA_pol_sigma-70_dom"/>
</dbReference>
<dbReference type="InterPro" id="IPR013249">
    <property type="entry name" value="RNA_pol_sigma70_r4_t2"/>
</dbReference>
<dbReference type="InterPro" id="IPR036388">
    <property type="entry name" value="WH-like_DNA-bd_sf"/>
</dbReference>
<dbReference type="GO" id="GO:0003677">
    <property type="term" value="F:DNA binding"/>
    <property type="evidence" value="ECO:0007669"/>
    <property type="project" value="InterPro"/>
</dbReference>
<dbReference type="GO" id="GO:0006352">
    <property type="term" value="P:DNA-templated transcription initiation"/>
    <property type="evidence" value="ECO:0007669"/>
    <property type="project" value="InterPro"/>
</dbReference>
<feature type="domain" description="RNA polymerase sigma factor 70 region 4 type 2" evidence="1">
    <location>
        <begin position="12"/>
        <end position="64"/>
    </location>
</feature>